<dbReference type="RefSeq" id="WP_343768438.1">
    <property type="nucleotide sequence ID" value="NZ_BAAAFG010000016.1"/>
</dbReference>
<proteinExistence type="predicted"/>
<evidence type="ECO:0000313" key="2">
    <source>
        <dbReference type="Proteomes" id="UP001500507"/>
    </source>
</evidence>
<sequence length="110" mass="13293">MITLNKKKINVLDLSFDENKTLNEFELELKDSDHQFNILSDLPNRKEYVIKTSLANISFVFTDKIIDFITIEKHSNATNWLEYNNLKDDRINHNKMFYEEIKRRYFMGRL</sequence>
<dbReference type="Proteomes" id="UP001500507">
    <property type="component" value="Unassembled WGS sequence"/>
</dbReference>
<gene>
    <name evidence="1" type="ORF">GCM10009117_25730</name>
</gene>
<name>A0ABN1MJP8_9FLAO</name>
<comment type="caution">
    <text evidence="1">The sequence shown here is derived from an EMBL/GenBank/DDBJ whole genome shotgun (WGS) entry which is preliminary data.</text>
</comment>
<reference evidence="1 2" key="1">
    <citation type="journal article" date="2019" name="Int. J. Syst. Evol. Microbiol.">
        <title>The Global Catalogue of Microorganisms (GCM) 10K type strain sequencing project: providing services to taxonomists for standard genome sequencing and annotation.</title>
        <authorList>
            <consortium name="The Broad Institute Genomics Platform"/>
            <consortium name="The Broad Institute Genome Sequencing Center for Infectious Disease"/>
            <person name="Wu L."/>
            <person name="Ma J."/>
        </authorList>
    </citation>
    <scope>NUCLEOTIDE SEQUENCE [LARGE SCALE GENOMIC DNA]</scope>
    <source>
        <strain evidence="1 2">JCM 16082</strain>
    </source>
</reference>
<accession>A0ABN1MJP8</accession>
<keyword evidence="2" id="KW-1185">Reference proteome</keyword>
<dbReference type="EMBL" id="BAAAFG010000016">
    <property type="protein sequence ID" value="GAA0873426.1"/>
    <property type="molecule type" value="Genomic_DNA"/>
</dbReference>
<evidence type="ECO:0000313" key="1">
    <source>
        <dbReference type="EMBL" id="GAA0873426.1"/>
    </source>
</evidence>
<protein>
    <submittedName>
        <fullName evidence="1">Uncharacterized protein</fullName>
    </submittedName>
</protein>
<organism evidence="1 2">
    <name type="scientific">Gangjinia marincola</name>
    <dbReference type="NCBI Taxonomy" id="578463"/>
    <lineage>
        <taxon>Bacteria</taxon>
        <taxon>Pseudomonadati</taxon>
        <taxon>Bacteroidota</taxon>
        <taxon>Flavobacteriia</taxon>
        <taxon>Flavobacteriales</taxon>
        <taxon>Flavobacteriaceae</taxon>
        <taxon>Gangjinia</taxon>
    </lineage>
</organism>